<feature type="coiled-coil region" evidence="1">
    <location>
        <begin position="98"/>
        <end position="125"/>
    </location>
</feature>
<protein>
    <submittedName>
        <fullName evidence="3">Uncharacterized protein</fullName>
    </submittedName>
</protein>
<name>A0AAV7NRT1_PLEWA</name>
<evidence type="ECO:0000313" key="4">
    <source>
        <dbReference type="Proteomes" id="UP001066276"/>
    </source>
</evidence>
<gene>
    <name evidence="3" type="ORF">NDU88_005926</name>
</gene>
<keyword evidence="1" id="KW-0175">Coiled coil</keyword>
<proteinExistence type="predicted"/>
<sequence>MGKSKPPKTHPNIETETTPLKEEMGTQTDALRKMSETLAAHSAQFTNVLQAVLDMNTSLEGKIDSVVLEVNLLRIDQRKLAERVATTVSALERAQPAIIEMKAQIQRMENDIGSLQCRAEDAERRSRRNNVRFQ</sequence>
<evidence type="ECO:0000256" key="2">
    <source>
        <dbReference type="SAM" id="MobiDB-lite"/>
    </source>
</evidence>
<dbReference type="EMBL" id="JANPWB010000012">
    <property type="protein sequence ID" value="KAJ1117729.1"/>
    <property type="molecule type" value="Genomic_DNA"/>
</dbReference>
<comment type="caution">
    <text evidence="3">The sequence shown here is derived from an EMBL/GenBank/DDBJ whole genome shotgun (WGS) entry which is preliminary data.</text>
</comment>
<keyword evidence="4" id="KW-1185">Reference proteome</keyword>
<accession>A0AAV7NRT1</accession>
<dbReference type="AlphaFoldDB" id="A0AAV7NRT1"/>
<evidence type="ECO:0000313" key="3">
    <source>
        <dbReference type="EMBL" id="KAJ1117729.1"/>
    </source>
</evidence>
<organism evidence="3 4">
    <name type="scientific">Pleurodeles waltl</name>
    <name type="common">Iberian ribbed newt</name>
    <dbReference type="NCBI Taxonomy" id="8319"/>
    <lineage>
        <taxon>Eukaryota</taxon>
        <taxon>Metazoa</taxon>
        <taxon>Chordata</taxon>
        <taxon>Craniata</taxon>
        <taxon>Vertebrata</taxon>
        <taxon>Euteleostomi</taxon>
        <taxon>Amphibia</taxon>
        <taxon>Batrachia</taxon>
        <taxon>Caudata</taxon>
        <taxon>Salamandroidea</taxon>
        <taxon>Salamandridae</taxon>
        <taxon>Pleurodelinae</taxon>
        <taxon>Pleurodeles</taxon>
    </lineage>
</organism>
<feature type="region of interest" description="Disordered" evidence="2">
    <location>
        <begin position="1"/>
        <end position="25"/>
    </location>
</feature>
<evidence type="ECO:0000256" key="1">
    <source>
        <dbReference type="SAM" id="Coils"/>
    </source>
</evidence>
<dbReference type="Proteomes" id="UP001066276">
    <property type="component" value="Chromosome 8"/>
</dbReference>
<reference evidence="3" key="1">
    <citation type="journal article" date="2022" name="bioRxiv">
        <title>Sequencing and chromosome-scale assembly of the giantPleurodeles waltlgenome.</title>
        <authorList>
            <person name="Brown T."/>
            <person name="Elewa A."/>
            <person name="Iarovenko S."/>
            <person name="Subramanian E."/>
            <person name="Araus A.J."/>
            <person name="Petzold A."/>
            <person name="Susuki M."/>
            <person name="Suzuki K.-i.T."/>
            <person name="Hayashi T."/>
            <person name="Toyoda A."/>
            <person name="Oliveira C."/>
            <person name="Osipova E."/>
            <person name="Leigh N.D."/>
            <person name="Simon A."/>
            <person name="Yun M.H."/>
        </authorList>
    </citation>
    <scope>NUCLEOTIDE SEQUENCE</scope>
    <source>
        <strain evidence="3">20211129_DDA</strain>
        <tissue evidence="3">Liver</tissue>
    </source>
</reference>